<protein>
    <submittedName>
        <fullName evidence="2">Uncharacterized protein</fullName>
    </submittedName>
</protein>
<dbReference type="Proteomes" id="UP001168821">
    <property type="component" value="Unassembled WGS sequence"/>
</dbReference>
<evidence type="ECO:0000313" key="2">
    <source>
        <dbReference type="EMBL" id="KAJ3654731.1"/>
    </source>
</evidence>
<comment type="caution">
    <text evidence="2">The sequence shown here is derived from an EMBL/GenBank/DDBJ whole genome shotgun (WGS) entry which is preliminary data.</text>
</comment>
<accession>A0AA38IIJ9</accession>
<keyword evidence="3" id="KW-1185">Reference proteome</keyword>
<gene>
    <name evidence="2" type="ORF">Zmor_013902</name>
</gene>
<name>A0AA38IIJ9_9CUCU</name>
<dbReference type="EMBL" id="JALNTZ010000004">
    <property type="protein sequence ID" value="KAJ3654731.1"/>
    <property type="molecule type" value="Genomic_DNA"/>
</dbReference>
<feature type="region of interest" description="Disordered" evidence="1">
    <location>
        <begin position="81"/>
        <end position="106"/>
    </location>
</feature>
<organism evidence="2 3">
    <name type="scientific">Zophobas morio</name>
    <dbReference type="NCBI Taxonomy" id="2755281"/>
    <lineage>
        <taxon>Eukaryota</taxon>
        <taxon>Metazoa</taxon>
        <taxon>Ecdysozoa</taxon>
        <taxon>Arthropoda</taxon>
        <taxon>Hexapoda</taxon>
        <taxon>Insecta</taxon>
        <taxon>Pterygota</taxon>
        <taxon>Neoptera</taxon>
        <taxon>Endopterygota</taxon>
        <taxon>Coleoptera</taxon>
        <taxon>Polyphaga</taxon>
        <taxon>Cucujiformia</taxon>
        <taxon>Tenebrionidae</taxon>
        <taxon>Zophobas</taxon>
    </lineage>
</organism>
<proteinExistence type="predicted"/>
<evidence type="ECO:0000256" key="1">
    <source>
        <dbReference type="SAM" id="MobiDB-lite"/>
    </source>
</evidence>
<dbReference type="AlphaFoldDB" id="A0AA38IIJ9"/>
<evidence type="ECO:0000313" key="3">
    <source>
        <dbReference type="Proteomes" id="UP001168821"/>
    </source>
</evidence>
<feature type="compositionally biased region" description="Polar residues" evidence="1">
    <location>
        <begin position="91"/>
        <end position="102"/>
    </location>
</feature>
<reference evidence="2" key="1">
    <citation type="journal article" date="2023" name="G3 (Bethesda)">
        <title>Whole genome assemblies of Zophobas morio and Tenebrio molitor.</title>
        <authorList>
            <person name="Kaur S."/>
            <person name="Stinson S.A."/>
            <person name="diCenzo G.C."/>
        </authorList>
    </citation>
    <scope>NUCLEOTIDE SEQUENCE</scope>
    <source>
        <strain evidence="2">QUZm001</strain>
    </source>
</reference>
<sequence length="157" mass="16471">MCAGRHQATPGKSDVLDDHSSFLIIEDVIDVFDLGDGDAGHLTIPDEGDVDADIRAAEDAKLDVEEIQGMTMVVVQLEPQVGSGTKKASRATGSARTPTAATPISPRGISGISVGLRGDGEPDCRFFDEGAVQVEALVVFGDLGNHRHRVGARTSHP</sequence>